<reference evidence="3" key="1">
    <citation type="submission" date="2016-10" db="EMBL/GenBank/DDBJ databases">
        <authorList>
            <person name="Varghese N."/>
            <person name="Submissions S."/>
        </authorList>
    </citation>
    <scope>NUCLEOTIDE SEQUENCE [LARGE SCALE GENOMIC DNA]</scope>
    <source>
        <strain evidence="3">LMG 26031</strain>
    </source>
</reference>
<proteinExistence type="predicted"/>
<organism evidence="2 3">
    <name type="scientific">Paraburkholderia diazotrophica</name>
    <dbReference type="NCBI Taxonomy" id="667676"/>
    <lineage>
        <taxon>Bacteria</taxon>
        <taxon>Pseudomonadati</taxon>
        <taxon>Pseudomonadota</taxon>
        <taxon>Betaproteobacteria</taxon>
        <taxon>Burkholderiales</taxon>
        <taxon>Burkholderiaceae</taxon>
        <taxon>Paraburkholderia</taxon>
    </lineage>
</organism>
<gene>
    <name evidence="2" type="ORF">SAMN05192539_106410</name>
</gene>
<feature type="compositionally biased region" description="Polar residues" evidence="1">
    <location>
        <begin position="76"/>
        <end position="90"/>
    </location>
</feature>
<evidence type="ECO:0000313" key="2">
    <source>
        <dbReference type="EMBL" id="SEK13141.1"/>
    </source>
</evidence>
<keyword evidence="3" id="KW-1185">Reference proteome</keyword>
<feature type="region of interest" description="Disordered" evidence="1">
    <location>
        <begin position="76"/>
        <end position="96"/>
    </location>
</feature>
<feature type="region of interest" description="Disordered" evidence="1">
    <location>
        <begin position="162"/>
        <end position="189"/>
    </location>
</feature>
<protein>
    <submittedName>
        <fullName evidence="2">Uncharacterized protein</fullName>
    </submittedName>
</protein>
<dbReference type="EMBL" id="FNYE01000064">
    <property type="protein sequence ID" value="SEK13141.1"/>
    <property type="molecule type" value="Genomic_DNA"/>
</dbReference>
<evidence type="ECO:0000256" key="1">
    <source>
        <dbReference type="SAM" id="MobiDB-lite"/>
    </source>
</evidence>
<sequence>MLGAVLRKRIFVKSIRRQPVRLRFVIGACRACNDLPAAIEARFRTIILRVTESSEKDASASEATLTVRARDRCTTSSSGYLSASNPNENNSSHRDAHSCATHARLYASRHDLVDDAPDQGERHAVLGREDHCSSILWRLIDHLTTEADPLRWRKCRSAHLRPGERGERVPVPHPQPIQLRGHSCSNPLR</sequence>
<dbReference type="Proteomes" id="UP000198866">
    <property type="component" value="Unassembled WGS sequence"/>
</dbReference>
<name>A0A1H7EGW2_9BURK</name>
<dbReference type="AlphaFoldDB" id="A0A1H7EGW2"/>
<accession>A0A1H7EGW2</accession>
<evidence type="ECO:0000313" key="3">
    <source>
        <dbReference type="Proteomes" id="UP000198866"/>
    </source>
</evidence>